<accession>A0A6A6E1Z3</accession>
<protein>
    <submittedName>
        <fullName evidence="2">Uncharacterized protein</fullName>
    </submittedName>
</protein>
<dbReference type="Proteomes" id="UP000800200">
    <property type="component" value="Unassembled WGS sequence"/>
</dbReference>
<dbReference type="EMBL" id="ML994640">
    <property type="protein sequence ID" value="KAF2183926.1"/>
    <property type="molecule type" value="Genomic_DNA"/>
</dbReference>
<organism evidence="2 3">
    <name type="scientific">Zopfia rhizophila CBS 207.26</name>
    <dbReference type="NCBI Taxonomy" id="1314779"/>
    <lineage>
        <taxon>Eukaryota</taxon>
        <taxon>Fungi</taxon>
        <taxon>Dikarya</taxon>
        <taxon>Ascomycota</taxon>
        <taxon>Pezizomycotina</taxon>
        <taxon>Dothideomycetes</taxon>
        <taxon>Dothideomycetes incertae sedis</taxon>
        <taxon>Zopfiaceae</taxon>
        <taxon>Zopfia</taxon>
    </lineage>
</organism>
<evidence type="ECO:0000313" key="3">
    <source>
        <dbReference type="Proteomes" id="UP000800200"/>
    </source>
</evidence>
<keyword evidence="1" id="KW-0732">Signal</keyword>
<name>A0A6A6E1Z3_9PEZI</name>
<feature type="signal peptide" evidence="1">
    <location>
        <begin position="1"/>
        <end position="15"/>
    </location>
</feature>
<evidence type="ECO:0000256" key="1">
    <source>
        <dbReference type="SAM" id="SignalP"/>
    </source>
</evidence>
<reference evidence="2" key="1">
    <citation type="journal article" date="2020" name="Stud. Mycol.">
        <title>101 Dothideomycetes genomes: a test case for predicting lifestyles and emergence of pathogens.</title>
        <authorList>
            <person name="Haridas S."/>
            <person name="Albert R."/>
            <person name="Binder M."/>
            <person name="Bloem J."/>
            <person name="Labutti K."/>
            <person name="Salamov A."/>
            <person name="Andreopoulos B."/>
            <person name="Baker S."/>
            <person name="Barry K."/>
            <person name="Bills G."/>
            <person name="Bluhm B."/>
            <person name="Cannon C."/>
            <person name="Castanera R."/>
            <person name="Culley D."/>
            <person name="Daum C."/>
            <person name="Ezra D."/>
            <person name="Gonzalez J."/>
            <person name="Henrissat B."/>
            <person name="Kuo A."/>
            <person name="Liang C."/>
            <person name="Lipzen A."/>
            <person name="Lutzoni F."/>
            <person name="Magnuson J."/>
            <person name="Mondo S."/>
            <person name="Nolan M."/>
            <person name="Ohm R."/>
            <person name="Pangilinan J."/>
            <person name="Park H.-J."/>
            <person name="Ramirez L."/>
            <person name="Alfaro M."/>
            <person name="Sun H."/>
            <person name="Tritt A."/>
            <person name="Yoshinaga Y."/>
            <person name="Zwiers L.-H."/>
            <person name="Turgeon B."/>
            <person name="Goodwin S."/>
            <person name="Spatafora J."/>
            <person name="Crous P."/>
            <person name="Grigoriev I."/>
        </authorList>
    </citation>
    <scope>NUCLEOTIDE SEQUENCE</scope>
    <source>
        <strain evidence="2">CBS 207.26</strain>
    </source>
</reference>
<sequence>MHFSTLFTAIPTVSAITIAPPPSPYIPSIVPRQAETTTLTTTITPVPDQPLDFVINLYANNTDCGTSSRPKLVFGVGCKDATLEVGGSLSVLAQTAVQGFTEAGCLGQVVPVYRVDGCVIPEVTIKSWRTL</sequence>
<dbReference type="OrthoDB" id="3769991at2759"/>
<dbReference type="AlphaFoldDB" id="A0A6A6E1Z3"/>
<keyword evidence="3" id="KW-1185">Reference proteome</keyword>
<proteinExistence type="predicted"/>
<evidence type="ECO:0000313" key="2">
    <source>
        <dbReference type="EMBL" id="KAF2183926.1"/>
    </source>
</evidence>
<feature type="chain" id="PRO_5025526081" evidence="1">
    <location>
        <begin position="16"/>
        <end position="131"/>
    </location>
</feature>
<gene>
    <name evidence="2" type="ORF">K469DRAFT_710299</name>
</gene>